<dbReference type="Proteomes" id="UP000242188">
    <property type="component" value="Unassembled WGS sequence"/>
</dbReference>
<sequence>MLSIIGRLSTPTLVVAVENIPTQRRPTAATNARADVSSISLLVGIRHVIHPEILEECGIRNMIR</sequence>
<keyword evidence="2" id="KW-1185">Reference proteome</keyword>
<accession>A0A210PSH9</accession>
<name>A0A210PSH9_MIZYE</name>
<dbReference type="AlphaFoldDB" id="A0A210PSH9"/>
<gene>
    <name evidence="1" type="ORF">KP79_PYT19857</name>
</gene>
<evidence type="ECO:0000313" key="1">
    <source>
        <dbReference type="EMBL" id="OWF39457.1"/>
    </source>
</evidence>
<organism evidence="1 2">
    <name type="scientific">Mizuhopecten yessoensis</name>
    <name type="common">Japanese scallop</name>
    <name type="synonym">Patinopecten yessoensis</name>
    <dbReference type="NCBI Taxonomy" id="6573"/>
    <lineage>
        <taxon>Eukaryota</taxon>
        <taxon>Metazoa</taxon>
        <taxon>Spiralia</taxon>
        <taxon>Lophotrochozoa</taxon>
        <taxon>Mollusca</taxon>
        <taxon>Bivalvia</taxon>
        <taxon>Autobranchia</taxon>
        <taxon>Pteriomorphia</taxon>
        <taxon>Pectinida</taxon>
        <taxon>Pectinoidea</taxon>
        <taxon>Pectinidae</taxon>
        <taxon>Mizuhopecten</taxon>
    </lineage>
</organism>
<evidence type="ECO:0000313" key="2">
    <source>
        <dbReference type="Proteomes" id="UP000242188"/>
    </source>
</evidence>
<comment type="caution">
    <text evidence="1">The sequence shown here is derived from an EMBL/GenBank/DDBJ whole genome shotgun (WGS) entry which is preliminary data.</text>
</comment>
<reference evidence="1 2" key="1">
    <citation type="journal article" date="2017" name="Nat. Ecol. Evol.">
        <title>Scallop genome provides insights into evolution of bilaterian karyotype and development.</title>
        <authorList>
            <person name="Wang S."/>
            <person name="Zhang J."/>
            <person name="Jiao W."/>
            <person name="Li J."/>
            <person name="Xun X."/>
            <person name="Sun Y."/>
            <person name="Guo X."/>
            <person name="Huan P."/>
            <person name="Dong B."/>
            <person name="Zhang L."/>
            <person name="Hu X."/>
            <person name="Sun X."/>
            <person name="Wang J."/>
            <person name="Zhao C."/>
            <person name="Wang Y."/>
            <person name="Wang D."/>
            <person name="Huang X."/>
            <person name="Wang R."/>
            <person name="Lv J."/>
            <person name="Li Y."/>
            <person name="Zhang Z."/>
            <person name="Liu B."/>
            <person name="Lu W."/>
            <person name="Hui Y."/>
            <person name="Liang J."/>
            <person name="Zhou Z."/>
            <person name="Hou R."/>
            <person name="Li X."/>
            <person name="Liu Y."/>
            <person name="Li H."/>
            <person name="Ning X."/>
            <person name="Lin Y."/>
            <person name="Zhao L."/>
            <person name="Xing Q."/>
            <person name="Dou J."/>
            <person name="Li Y."/>
            <person name="Mao J."/>
            <person name="Guo H."/>
            <person name="Dou H."/>
            <person name="Li T."/>
            <person name="Mu C."/>
            <person name="Jiang W."/>
            <person name="Fu Q."/>
            <person name="Fu X."/>
            <person name="Miao Y."/>
            <person name="Liu J."/>
            <person name="Yu Q."/>
            <person name="Li R."/>
            <person name="Liao H."/>
            <person name="Li X."/>
            <person name="Kong Y."/>
            <person name="Jiang Z."/>
            <person name="Chourrout D."/>
            <person name="Li R."/>
            <person name="Bao Z."/>
        </authorList>
    </citation>
    <scope>NUCLEOTIDE SEQUENCE [LARGE SCALE GENOMIC DNA]</scope>
    <source>
        <strain evidence="1 2">PY_sf001</strain>
    </source>
</reference>
<dbReference type="EMBL" id="NEDP02005525">
    <property type="protein sequence ID" value="OWF39457.1"/>
    <property type="molecule type" value="Genomic_DNA"/>
</dbReference>
<proteinExistence type="predicted"/>
<protein>
    <submittedName>
        <fullName evidence="1">Uncharacterized protein</fullName>
    </submittedName>
</protein>